<protein>
    <submittedName>
        <fullName evidence="1">Uncharacterized protein</fullName>
    </submittedName>
</protein>
<organism evidence="1 2">
    <name type="scientific">Rhizophagus irregularis</name>
    <dbReference type="NCBI Taxonomy" id="588596"/>
    <lineage>
        <taxon>Eukaryota</taxon>
        <taxon>Fungi</taxon>
        <taxon>Fungi incertae sedis</taxon>
        <taxon>Mucoromycota</taxon>
        <taxon>Glomeromycotina</taxon>
        <taxon>Glomeromycetes</taxon>
        <taxon>Glomerales</taxon>
        <taxon>Glomeraceae</taxon>
        <taxon>Rhizophagus</taxon>
    </lineage>
</organism>
<dbReference type="Proteomes" id="UP000234323">
    <property type="component" value="Unassembled WGS sequence"/>
</dbReference>
<dbReference type="AlphaFoldDB" id="A0A2I1HWN2"/>
<keyword evidence="2" id="KW-1185">Reference proteome</keyword>
<name>A0A2I1HWN2_9GLOM</name>
<dbReference type="EMBL" id="LLXI01009476">
    <property type="protein sequence ID" value="PKY63236.1"/>
    <property type="molecule type" value="Genomic_DNA"/>
</dbReference>
<feature type="non-terminal residue" evidence="1">
    <location>
        <position position="78"/>
    </location>
</feature>
<reference evidence="1 2" key="1">
    <citation type="submission" date="2015-10" db="EMBL/GenBank/DDBJ databases">
        <title>Genome analyses suggest a sexual origin of heterokaryosis in a supposedly ancient asexual fungus.</title>
        <authorList>
            <person name="Ropars J."/>
            <person name="Sedzielewska K."/>
            <person name="Noel J."/>
            <person name="Charron P."/>
            <person name="Farinelli L."/>
            <person name="Marton T."/>
            <person name="Kruger M."/>
            <person name="Pelin A."/>
            <person name="Brachmann A."/>
            <person name="Corradi N."/>
        </authorList>
    </citation>
    <scope>NUCLEOTIDE SEQUENCE [LARGE SCALE GENOMIC DNA]</scope>
    <source>
        <strain evidence="1 2">A4</strain>
    </source>
</reference>
<evidence type="ECO:0000313" key="2">
    <source>
        <dbReference type="Proteomes" id="UP000234323"/>
    </source>
</evidence>
<sequence length="78" mass="9129">MSVIRKELVHAAINRSISLVDTNVYNDIHKVFEFKKQTVLADNSLTKDEKTYAINWMTIDYDFFKIRSNSGTKRICEN</sequence>
<proteinExistence type="predicted"/>
<accession>A0A2I1HWN2</accession>
<evidence type="ECO:0000313" key="1">
    <source>
        <dbReference type="EMBL" id="PKY63236.1"/>
    </source>
</evidence>
<gene>
    <name evidence="1" type="ORF">RhiirA4_491491</name>
</gene>
<comment type="caution">
    <text evidence="1">The sequence shown here is derived from an EMBL/GenBank/DDBJ whole genome shotgun (WGS) entry which is preliminary data.</text>
</comment>